<gene>
    <name evidence="2" type="ORF">C7B46_17135</name>
</gene>
<feature type="transmembrane region" description="Helical" evidence="1">
    <location>
        <begin position="20"/>
        <end position="37"/>
    </location>
</feature>
<evidence type="ECO:0000313" key="3">
    <source>
        <dbReference type="Proteomes" id="UP000242972"/>
    </source>
</evidence>
<dbReference type="Proteomes" id="UP000242972">
    <property type="component" value="Unassembled WGS sequence"/>
</dbReference>
<reference evidence="2 3" key="1">
    <citation type="journal article" date="2014" name="BMC Genomics">
        <title>Comparison of environmental and isolate Sulfobacillus genomes reveals diverse carbon, sulfur, nitrogen, and hydrogen metabolisms.</title>
        <authorList>
            <person name="Justice N.B."/>
            <person name="Norman A."/>
            <person name="Brown C.T."/>
            <person name="Singh A."/>
            <person name="Thomas B.C."/>
            <person name="Banfield J.F."/>
        </authorList>
    </citation>
    <scope>NUCLEOTIDE SEQUENCE [LARGE SCALE GENOMIC DNA]</scope>
    <source>
        <strain evidence="2">AMDSBA4</strain>
    </source>
</reference>
<feature type="transmembrane region" description="Helical" evidence="1">
    <location>
        <begin position="43"/>
        <end position="61"/>
    </location>
</feature>
<organism evidence="2 3">
    <name type="scientific">Sulfobacillus benefaciens</name>
    <dbReference type="NCBI Taxonomy" id="453960"/>
    <lineage>
        <taxon>Bacteria</taxon>
        <taxon>Bacillati</taxon>
        <taxon>Bacillota</taxon>
        <taxon>Clostridia</taxon>
        <taxon>Eubacteriales</taxon>
        <taxon>Clostridiales Family XVII. Incertae Sedis</taxon>
        <taxon>Sulfobacillus</taxon>
    </lineage>
</organism>
<dbReference type="AlphaFoldDB" id="A0A2T2X9P6"/>
<sequence>MIDKLKSFRGFLRSHNTQRLWHLAAMGWIAAGMLHIITPALGVVVAGTLGSAVGLECLAVVRWMRSNADEDVPVS</sequence>
<keyword evidence="1" id="KW-0812">Transmembrane</keyword>
<protein>
    <submittedName>
        <fullName evidence="2">Uncharacterized protein</fullName>
    </submittedName>
</protein>
<name>A0A2T2X9P6_9FIRM</name>
<keyword evidence="1" id="KW-0472">Membrane</keyword>
<evidence type="ECO:0000256" key="1">
    <source>
        <dbReference type="SAM" id="Phobius"/>
    </source>
</evidence>
<accession>A0A2T2X9P6</accession>
<evidence type="ECO:0000313" key="2">
    <source>
        <dbReference type="EMBL" id="PSR31210.1"/>
    </source>
</evidence>
<comment type="caution">
    <text evidence="2">The sequence shown here is derived from an EMBL/GenBank/DDBJ whole genome shotgun (WGS) entry which is preliminary data.</text>
</comment>
<proteinExistence type="predicted"/>
<keyword evidence="1" id="KW-1133">Transmembrane helix</keyword>
<dbReference type="EMBL" id="PXYW01000067">
    <property type="protein sequence ID" value="PSR31210.1"/>
    <property type="molecule type" value="Genomic_DNA"/>
</dbReference>